<dbReference type="UniPathway" id="UPA00143"/>
<evidence type="ECO:0000256" key="1">
    <source>
        <dbReference type="ARBA" id="ARBA00000900"/>
    </source>
</evidence>
<feature type="domain" description="SIAH-type" evidence="12">
    <location>
        <begin position="231"/>
        <end position="291"/>
    </location>
</feature>
<evidence type="ECO:0000256" key="10">
    <source>
        <dbReference type="PROSITE-ProRule" id="PRU00455"/>
    </source>
</evidence>
<keyword evidence="9" id="KW-0862">Zinc</keyword>
<dbReference type="InterPro" id="IPR008974">
    <property type="entry name" value="TRAF-like"/>
</dbReference>
<evidence type="ECO:0000256" key="2">
    <source>
        <dbReference type="ARBA" id="ARBA00004906"/>
    </source>
</evidence>
<dbReference type="CDD" id="cd03829">
    <property type="entry name" value="Sina"/>
    <property type="match status" value="1"/>
</dbReference>
<evidence type="ECO:0000259" key="12">
    <source>
        <dbReference type="PROSITE" id="PS51081"/>
    </source>
</evidence>
<dbReference type="EMBL" id="OIVN01006226">
    <property type="protein sequence ID" value="SPD28246.1"/>
    <property type="molecule type" value="Genomic_DNA"/>
</dbReference>
<evidence type="ECO:0000256" key="11">
    <source>
        <dbReference type="SAM" id="MobiDB-lite"/>
    </source>
</evidence>
<comment type="catalytic activity">
    <reaction evidence="1">
        <text>S-ubiquitinyl-[E2 ubiquitin-conjugating enzyme]-L-cysteine + [acceptor protein]-L-lysine = [E2 ubiquitin-conjugating enzyme]-L-cysteine + N(6)-ubiquitinyl-[acceptor protein]-L-lysine.</text>
        <dbReference type="EC" id="2.3.2.27"/>
    </reaction>
</comment>
<dbReference type="GO" id="GO:0016567">
    <property type="term" value="P:protein ubiquitination"/>
    <property type="evidence" value="ECO:0007669"/>
    <property type="project" value="UniProtKB-UniPathway"/>
</dbReference>
<evidence type="ECO:0000256" key="9">
    <source>
        <dbReference type="ARBA" id="ARBA00022833"/>
    </source>
</evidence>
<dbReference type="SUPFAM" id="SSF49599">
    <property type="entry name" value="TRAF domain-like"/>
    <property type="match status" value="1"/>
</dbReference>
<dbReference type="InterPro" id="IPR013010">
    <property type="entry name" value="Znf_SIAH"/>
</dbReference>
<feature type="region of interest" description="Disordered" evidence="11">
    <location>
        <begin position="20"/>
        <end position="71"/>
    </location>
</feature>
<evidence type="ECO:0000256" key="5">
    <source>
        <dbReference type="ARBA" id="ARBA00022679"/>
    </source>
</evidence>
<keyword evidence="6" id="KW-0479">Metal-binding</keyword>
<evidence type="ECO:0000256" key="8">
    <source>
        <dbReference type="ARBA" id="ARBA00022786"/>
    </source>
</evidence>
<dbReference type="AlphaFoldDB" id="A0A2N9IS00"/>
<dbReference type="GO" id="GO:0008270">
    <property type="term" value="F:zinc ion binding"/>
    <property type="evidence" value="ECO:0007669"/>
    <property type="project" value="UniProtKB-KW"/>
</dbReference>
<gene>
    <name evidence="13" type="ORF">FSB_LOCUS56128</name>
</gene>
<dbReference type="Pfam" id="PF21361">
    <property type="entry name" value="Sina_ZnF"/>
    <property type="match status" value="1"/>
</dbReference>
<dbReference type="FunFam" id="2.60.210.10:FF:000004">
    <property type="entry name" value="E3 ubiquitin-protein ligase SINAT5-like"/>
    <property type="match status" value="1"/>
</dbReference>
<dbReference type="Gene3D" id="3.30.40.10">
    <property type="entry name" value="Zinc/RING finger domain, C3HC4 (zinc finger)"/>
    <property type="match status" value="1"/>
</dbReference>
<reference evidence="13" key="1">
    <citation type="submission" date="2018-02" db="EMBL/GenBank/DDBJ databases">
        <authorList>
            <person name="Cohen D.B."/>
            <person name="Kent A.D."/>
        </authorList>
    </citation>
    <scope>NUCLEOTIDE SEQUENCE</scope>
</reference>
<comment type="pathway">
    <text evidence="2">Protein modification; protein ubiquitination.</text>
</comment>
<dbReference type="FunFam" id="3.30.40.10:FF:000041">
    <property type="entry name" value="E3 ubiquitin-protein ligase SINAT3"/>
    <property type="match status" value="1"/>
</dbReference>
<dbReference type="GO" id="GO:0006511">
    <property type="term" value="P:ubiquitin-dependent protein catabolic process"/>
    <property type="evidence" value="ECO:0007669"/>
    <property type="project" value="InterPro"/>
</dbReference>
<comment type="similarity">
    <text evidence="3">Belongs to the SINA (Seven in absentia) family.</text>
</comment>
<keyword evidence="5" id="KW-0808">Transferase</keyword>
<feature type="compositionally biased region" description="Low complexity" evidence="11">
    <location>
        <begin position="45"/>
        <end position="71"/>
    </location>
</feature>
<organism evidence="13">
    <name type="scientific">Fagus sylvatica</name>
    <name type="common">Beechnut</name>
    <dbReference type="NCBI Taxonomy" id="28930"/>
    <lineage>
        <taxon>Eukaryota</taxon>
        <taxon>Viridiplantae</taxon>
        <taxon>Streptophyta</taxon>
        <taxon>Embryophyta</taxon>
        <taxon>Tracheophyta</taxon>
        <taxon>Spermatophyta</taxon>
        <taxon>Magnoliopsida</taxon>
        <taxon>eudicotyledons</taxon>
        <taxon>Gunneridae</taxon>
        <taxon>Pentapetalae</taxon>
        <taxon>rosids</taxon>
        <taxon>fabids</taxon>
        <taxon>Fagales</taxon>
        <taxon>Fagaceae</taxon>
        <taxon>Fagus</taxon>
    </lineage>
</organism>
<evidence type="ECO:0000256" key="3">
    <source>
        <dbReference type="ARBA" id="ARBA00009119"/>
    </source>
</evidence>
<dbReference type="InterPro" id="IPR018121">
    <property type="entry name" value="7-in-absentia-prot_TRAF-dom"/>
</dbReference>
<accession>A0A2N9IS00</accession>
<dbReference type="EC" id="2.3.2.27" evidence="4"/>
<proteinExistence type="inferred from homology"/>
<dbReference type="Gene3D" id="2.60.210.10">
    <property type="entry name" value="Apoptosis, Tumor Necrosis Factor Receptor Associated Protein 2, Chain A"/>
    <property type="match status" value="1"/>
</dbReference>
<dbReference type="GO" id="GO:0005737">
    <property type="term" value="C:cytoplasm"/>
    <property type="evidence" value="ECO:0007669"/>
    <property type="project" value="InterPro"/>
</dbReference>
<dbReference type="Pfam" id="PF03145">
    <property type="entry name" value="Sina_TRAF"/>
    <property type="match status" value="1"/>
</dbReference>
<dbReference type="PANTHER" id="PTHR10315">
    <property type="entry name" value="E3 UBIQUITIN PROTEIN LIGASE SIAH"/>
    <property type="match status" value="1"/>
</dbReference>
<keyword evidence="8" id="KW-0833">Ubl conjugation pathway</keyword>
<dbReference type="InterPro" id="IPR013083">
    <property type="entry name" value="Znf_RING/FYVE/PHD"/>
</dbReference>
<keyword evidence="7 10" id="KW-0863">Zinc-finger</keyword>
<protein>
    <recommendedName>
        <fullName evidence="4">RING-type E3 ubiquitin transferase</fullName>
        <ecNumber evidence="4">2.3.2.27</ecNumber>
    </recommendedName>
</protein>
<name>A0A2N9IS00_FAGSY</name>
<evidence type="ECO:0000256" key="4">
    <source>
        <dbReference type="ARBA" id="ARBA00012483"/>
    </source>
</evidence>
<dbReference type="PANTHER" id="PTHR10315:SF80">
    <property type="entry name" value="E3 UBIQUITIN-PROTEIN LIGASE SINAT3"/>
    <property type="match status" value="1"/>
</dbReference>
<dbReference type="GO" id="GO:0061630">
    <property type="term" value="F:ubiquitin protein ligase activity"/>
    <property type="evidence" value="ECO:0007669"/>
    <property type="project" value="UniProtKB-EC"/>
</dbReference>
<sequence length="440" mass="50500">MDLDSIECVSSSDLDEDEIHHHHHPHQHQHQHHHVLHPHHHSEFSSSNNKSRNANNVANNNNNNNNNTNSINNLVGPTAIAPATSVHELLECPVCTNSMYPPIHQLDFILPVQDWELETLSSFLDLLYSTKVKGNGNDIVMVMILCWQPLLQKGFKDDGETVDHLLLHCPFSKEVWGMVFALFGVHWVMPKKVVDLLACWQGSFEKHRHIAIWRQELGDIRCLALEKVAESLELPCKYYSLGCPEIFPYYSKLKHEAMCNFRPYNCPYAGSECSVVGDIPFLVAHLRDDHKVDMHTGCTFNHRYVKSNPREVENATWMLTVFHCFGQYFCLHFEAFQLGMAPVYMAFLRFMGDENEARNYSYSLEVGANGRKLIWEGTPRSIRDSHKKVRDSHDGLIIQRNMALFFSGGDRKELKLRVTGRIWKEQQNPDAGVCIPNLCS</sequence>
<dbReference type="PROSITE" id="PS51081">
    <property type="entry name" value="ZF_SIAH"/>
    <property type="match status" value="1"/>
</dbReference>
<dbReference type="InterPro" id="IPR052088">
    <property type="entry name" value="E3_ubiquitin-ligase_SINA"/>
</dbReference>
<evidence type="ECO:0000256" key="6">
    <source>
        <dbReference type="ARBA" id="ARBA00022723"/>
    </source>
</evidence>
<feature type="compositionally biased region" description="Basic residues" evidence="11">
    <location>
        <begin position="21"/>
        <end position="40"/>
    </location>
</feature>
<evidence type="ECO:0000256" key="7">
    <source>
        <dbReference type="ARBA" id="ARBA00022771"/>
    </source>
</evidence>
<evidence type="ECO:0000313" key="13">
    <source>
        <dbReference type="EMBL" id="SPD28246.1"/>
    </source>
</evidence>